<reference evidence="2" key="1">
    <citation type="submission" date="2012-11" db="EMBL/GenBank/DDBJ databases">
        <authorList>
            <person name="Lucero-Rivera Y.E."/>
            <person name="Tovar-Ramirez D."/>
        </authorList>
    </citation>
    <scope>NUCLEOTIDE SEQUENCE [LARGE SCALE GENOMIC DNA]</scope>
    <source>
        <strain evidence="2">Araruama</strain>
    </source>
</reference>
<gene>
    <name evidence="1" type="ORF">OMM_01986</name>
</gene>
<evidence type="ECO:0000313" key="1">
    <source>
        <dbReference type="EMBL" id="ETR72073.1"/>
    </source>
</evidence>
<sequence>MNVFRLNLAKKNQILGNIFKDLLLPKCIVVETNASAGKEIIFPIIEAVPDGGFEVAEPESAMPEPIKTLVRSLEADQWTEDQKQVLPDGIRDNYMPYYAIELLPEKISIQNAFLSIVACMFFYYDGFSLNHEHFLGVGVKRKPFSEKWLTDLKYKPVSSGVYRSESSINTVIQYIVIDELPCTSWNAPFKVFASDQDERKSAENILKEQGVELRL</sequence>
<comment type="caution">
    <text evidence="1">The sequence shown here is derived from an EMBL/GenBank/DDBJ whole genome shotgun (WGS) entry which is preliminary data.</text>
</comment>
<name>A0A1V1PBC8_9BACT</name>
<accession>A0A1V1PBC8</accession>
<dbReference type="Proteomes" id="UP000189670">
    <property type="component" value="Unassembled WGS sequence"/>
</dbReference>
<organism evidence="1 2">
    <name type="scientific">Candidatus Magnetoglobus multicellularis str. Araruama</name>
    <dbReference type="NCBI Taxonomy" id="890399"/>
    <lineage>
        <taxon>Bacteria</taxon>
        <taxon>Pseudomonadati</taxon>
        <taxon>Thermodesulfobacteriota</taxon>
        <taxon>Desulfobacteria</taxon>
        <taxon>Desulfobacterales</taxon>
        <taxon>Desulfobacteraceae</taxon>
        <taxon>Candidatus Magnetoglobus</taxon>
    </lineage>
</organism>
<dbReference type="AlphaFoldDB" id="A0A1V1PBC8"/>
<evidence type="ECO:0000313" key="2">
    <source>
        <dbReference type="Proteomes" id="UP000189670"/>
    </source>
</evidence>
<proteinExistence type="predicted"/>
<dbReference type="EMBL" id="ATBP01000186">
    <property type="protein sequence ID" value="ETR72073.1"/>
    <property type="molecule type" value="Genomic_DNA"/>
</dbReference>
<protein>
    <submittedName>
        <fullName evidence="1">Uncharacterized protein</fullName>
    </submittedName>
</protein>